<comment type="caution">
    <text evidence="2">The sequence shown here is derived from an EMBL/GenBank/DDBJ whole genome shotgun (WGS) entry which is preliminary data.</text>
</comment>
<feature type="compositionally biased region" description="Gly residues" evidence="1">
    <location>
        <begin position="574"/>
        <end position="586"/>
    </location>
</feature>
<feature type="compositionally biased region" description="Low complexity" evidence="1">
    <location>
        <begin position="545"/>
        <end position="556"/>
    </location>
</feature>
<gene>
    <name evidence="2" type="ORF">MFIFM68171_03113</name>
</gene>
<feature type="region of interest" description="Disordered" evidence="1">
    <location>
        <begin position="314"/>
        <end position="376"/>
    </location>
</feature>
<feature type="compositionally biased region" description="Polar residues" evidence="1">
    <location>
        <begin position="88"/>
        <end position="100"/>
    </location>
</feature>
<sequence length="586" mass="65340">MANNSDIQPARPQRERHQAPDDSAIRGNFIPLAASFSRRSPSPRRDQASQGVYLQLSLTDSQVDRLTAALSTEDEQPLPRGRRAGTDPNETSNMESTSPSKRARSPAKAYPSASAPSRTRSRSPVKFPNHPRTPERRVDAHRFEFDTPSRSPTKAKEARFDQNDPTPRAGRGAKVPGPIDTVIARTHARLAAERGGTPAPVAVHNPLERSPSPVRDPDQYHSADASSSVYSQDSTAERYPSRVSPLRIQKDHEYKHLSLLQEYTDWRNTPSGFGQEHETKERLSGAEPMYTSSPSLAQGLPSVRKASKTLIGENGWLENTSKSAEPTTSPSRKGGFLGNLVKRAKEMVESNHTPQRKSQNSDKPTSSKSRPSSRQLAISLTPREQSLLYCELEFAIATALNDYITAEFNAGRLEADKLKRISEDWQRKGRPKVVGFRYDLETQLDLVKMHLHDFRFYSRMTTAAGILGVVDTMRGNARVLRVRTFCQPDTVIAKQLIDSQGLFNILGVDEERQVKLAEIVGFFKAGVERERIVAARRLQQEQHEQLQQQQQQQQQQREGMTLTMGQGNSTDMGLGHGYGQTQGGDE</sequence>
<feature type="compositionally biased region" description="Low complexity" evidence="1">
    <location>
        <begin position="106"/>
        <end position="124"/>
    </location>
</feature>
<feature type="compositionally biased region" description="Polar residues" evidence="1">
    <location>
        <begin position="317"/>
        <end position="331"/>
    </location>
</feature>
<evidence type="ECO:0000256" key="1">
    <source>
        <dbReference type="SAM" id="MobiDB-lite"/>
    </source>
</evidence>
<dbReference type="Proteomes" id="UP001628179">
    <property type="component" value="Unassembled WGS sequence"/>
</dbReference>
<feature type="compositionally biased region" description="Basic and acidic residues" evidence="1">
    <location>
        <begin position="275"/>
        <end position="284"/>
    </location>
</feature>
<feature type="region of interest" description="Disordered" evidence="1">
    <location>
        <begin position="1"/>
        <end position="53"/>
    </location>
</feature>
<feature type="region of interest" description="Disordered" evidence="1">
    <location>
        <begin position="193"/>
        <end position="242"/>
    </location>
</feature>
<keyword evidence="3" id="KW-1185">Reference proteome</keyword>
<feature type="compositionally biased region" description="Basic and acidic residues" evidence="1">
    <location>
        <begin position="132"/>
        <end position="147"/>
    </location>
</feature>
<feature type="region of interest" description="Disordered" evidence="1">
    <location>
        <begin position="544"/>
        <end position="586"/>
    </location>
</feature>
<feature type="compositionally biased region" description="Polar residues" evidence="1">
    <location>
        <begin position="224"/>
        <end position="234"/>
    </location>
</feature>
<proteinExistence type="predicted"/>
<accession>A0ABQ0G561</accession>
<reference evidence="2 3" key="1">
    <citation type="submission" date="2024-09" db="EMBL/GenBank/DDBJ databases">
        <title>Itraconazole resistance in Madurella fahalii resulting from another homologue of gene encoding cytochrome P450 14-alpha sterol demethylase (CYP51).</title>
        <authorList>
            <person name="Yoshioka I."/>
            <person name="Fahal A.H."/>
            <person name="Kaneko S."/>
            <person name="Yaguchi T."/>
        </authorList>
    </citation>
    <scope>NUCLEOTIDE SEQUENCE [LARGE SCALE GENOMIC DNA]</scope>
    <source>
        <strain evidence="2 3">IFM 68171</strain>
    </source>
</reference>
<name>A0ABQ0G561_9PEZI</name>
<feature type="compositionally biased region" description="Basic and acidic residues" evidence="1">
    <location>
        <begin position="12"/>
        <end position="24"/>
    </location>
</feature>
<dbReference type="EMBL" id="BAAFSV010000002">
    <property type="protein sequence ID" value="GAB1312903.1"/>
    <property type="molecule type" value="Genomic_DNA"/>
</dbReference>
<dbReference type="GeneID" id="98173858"/>
<dbReference type="RefSeq" id="XP_070914636.1">
    <property type="nucleotide sequence ID" value="XM_071058535.1"/>
</dbReference>
<feature type="compositionally biased region" description="Low complexity" evidence="1">
    <location>
        <begin position="361"/>
        <end position="374"/>
    </location>
</feature>
<feature type="region of interest" description="Disordered" evidence="1">
    <location>
        <begin position="268"/>
        <end position="300"/>
    </location>
</feature>
<evidence type="ECO:0000313" key="2">
    <source>
        <dbReference type="EMBL" id="GAB1312903.1"/>
    </source>
</evidence>
<protein>
    <submittedName>
        <fullName evidence="2">Uncharacterized protein</fullName>
    </submittedName>
</protein>
<feature type="region of interest" description="Disordered" evidence="1">
    <location>
        <begin position="65"/>
        <end position="177"/>
    </location>
</feature>
<organism evidence="2 3">
    <name type="scientific">Madurella fahalii</name>
    <dbReference type="NCBI Taxonomy" id="1157608"/>
    <lineage>
        <taxon>Eukaryota</taxon>
        <taxon>Fungi</taxon>
        <taxon>Dikarya</taxon>
        <taxon>Ascomycota</taxon>
        <taxon>Pezizomycotina</taxon>
        <taxon>Sordariomycetes</taxon>
        <taxon>Sordariomycetidae</taxon>
        <taxon>Sordariales</taxon>
        <taxon>Sordariales incertae sedis</taxon>
        <taxon>Madurella</taxon>
    </lineage>
</organism>
<evidence type="ECO:0000313" key="3">
    <source>
        <dbReference type="Proteomes" id="UP001628179"/>
    </source>
</evidence>